<dbReference type="InterPro" id="IPR017871">
    <property type="entry name" value="ABC_transporter-like_CS"/>
</dbReference>
<name>A0A0V8GFK0_9BACL</name>
<evidence type="ECO:0000259" key="5">
    <source>
        <dbReference type="PROSITE" id="PS50893"/>
    </source>
</evidence>
<dbReference type="InterPro" id="IPR027417">
    <property type="entry name" value="P-loop_NTPase"/>
</dbReference>
<dbReference type="RefSeq" id="WP_023467367.1">
    <property type="nucleotide sequence ID" value="NZ_FMYN01000002.1"/>
</dbReference>
<evidence type="ECO:0000313" key="9">
    <source>
        <dbReference type="Proteomes" id="UP000053797"/>
    </source>
</evidence>
<proteinExistence type="inferred from homology"/>
<comment type="caution">
    <text evidence="6">The sequence shown here is derived from an EMBL/GenBank/DDBJ whole genome shotgun (WGS) entry which is preliminary data.</text>
</comment>
<reference evidence="8 11" key="3">
    <citation type="submission" date="2023-12" db="EMBL/GenBank/DDBJ databases">
        <authorList>
            <person name="Easwaran N."/>
            <person name="Lazarus H.P.S."/>
        </authorList>
    </citation>
    <scope>NUCLEOTIDE SEQUENCE [LARGE SCALE GENOMIC DNA]</scope>
    <source>
        <strain evidence="8 11">VIT-2023</strain>
    </source>
</reference>
<dbReference type="Pfam" id="PF00005">
    <property type="entry name" value="ABC_tran"/>
    <property type="match status" value="1"/>
</dbReference>
<dbReference type="OrthoDB" id="9804819at2"/>
<dbReference type="PROSITE" id="PS00211">
    <property type="entry name" value="ABC_TRANSPORTER_1"/>
    <property type="match status" value="1"/>
</dbReference>
<dbReference type="AlphaFoldDB" id="A0A0V8GFK0"/>
<evidence type="ECO:0000313" key="8">
    <source>
        <dbReference type="EMBL" id="MEI4462286.1"/>
    </source>
</evidence>
<dbReference type="GO" id="GO:0016887">
    <property type="term" value="F:ATP hydrolysis activity"/>
    <property type="evidence" value="ECO:0007669"/>
    <property type="project" value="InterPro"/>
</dbReference>
<dbReference type="GO" id="GO:0005524">
    <property type="term" value="F:ATP binding"/>
    <property type="evidence" value="ECO:0007669"/>
    <property type="project" value="UniProtKB-KW"/>
</dbReference>
<keyword evidence="11" id="KW-1185">Reference proteome</keyword>
<dbReference type="Proteomes" id="UP000072605">
    <property type="component" value="Unassembled WGS sequence"/>
</dbReference>
<accession>A0A0V8GFK0</accession>
<dbReference type="Gene3D" id="3.40.50.300">
    <property type="entry name" value="P-loop containing nucleotide triphosphate hydrolases"/>
    <property type="match status" value="1"/>
</dbReference>
<organism evidence="6 9">
    <name type="scientific">Exiguobacterium indicum</name>
    <dbReference type="NCBI Taxonomy" id="296995"/>
    <lineage>
        <taxon>Bacteria</taxon>
        <taxon>Bacillati</taxon>
        <taxon>Bacillota</taxon>
        <taxon>Bacilli</taxon>
        <taxon>Bacillales</taxon>
        <taxon>Bacillales Family XII. Incertae Sedis</taxon>
        <taxon>Exiguobacterium</taxon>
    </lineage>
</organism>
<dbReference type="InterPro" id="IPR003593">
    <property type="entry name" value="AAA+_ATPase"/>
</dbReference>
<evidence type="ECO:0000256" key="3">
    <source>
        <dbReference type="ARBA" id="ARBA00022741"/>
    </source>
</evidence>
<dbReference type="SUPFAM" id="SSF52540">
    <property type="entry name" value="P-loop containing nucleoside triphosphate hydrolases"/>
    <property type="match status" value="1"/>
</dbReference>
<keyword evidence="2" id="KW-0813">Transport</keyword>
<comment type="similarity">
    <text evidence="1">Belongs to the ABC transporter superfamily.</text>
</comment>
<evidence type="ECO:0000313" key="6">
    <source>
        <dbReference type="EMBL" id="KSU49052.1"/>
    </source>
</evidence>
<dbReference type="SMART" id="SM00382">
    <property type="entry name" value="AAA"/>
    <property type="match status" value="1"/>
</dbReference>
<dbReference type="Proteomes" id="UP001387110">
    <property type="component" value="Unassembled WGS sequence"/>
</dbReference>
<gene>
    <name evidence="6" type="ORF">AS033_06655</name>
    <name evidence="7" type="ORF">RSA11_14845</name>
    <name evidence="8" type="ORF">SZL87_07630</name>
</gene>
<sequence>MLKIENISKRLGKEQILKDVSFEVSPGEVFGFLGPNGAGKTTTIRIITGLLEQDAGKVTVNGFDVVEERSKALTQIGAIVENPAFYPYLTGKQNLVHAKNLIPGLGQVDYDALARLVGLEGKLSKKVGEYSLGMKQRLGIARALLHNPRVLILDEPTNGLDPSGIAELREYLRQMAREQDIAILISSHMLSEMEQISDRYAIIDQGVIKSVESVRNETGAKIALRVNAEAMTEVLDALRVANYPSEVLENKIIITAPESECPAIARLVVPIADLHELTVKRLTLEEQFLQVTKKEGDSHAFAHTK</sequence>
<evidence type="ECO:0000256" key="4">
    <source>
        <dbReference type="ARBA" id="ARBA00022840"/>
    </source>
</evidence>
<evidence type="ECO:0000256" key="1">
    <source>
        <dbReference type="ARBA" id="ARBA00005417"/>
    </source>
</evidence>
<dbReference type="PANTHER" id="PTHR43335:SF4">
    <property type="entry name" value="ABC TRANSPORTER, ATP-BINDING PROTEIN"/>
    <property type="match status" value="1"/>
</dbReference>
<dbReference type="EMBL" id="LNQL01000002">
    <property type="protein sequence ID" value="KSU49052.1"/>
    <property type="molecule type" value="Genomic_DNA"/>
</dbReference>
<feature type="domain" description="ABC transporter" evidence="5">
    <location>
        <begin position="2"/>
        <end position="230"/>
    </location>
</feature>
<reference evidence="7 10" key="2">
    <citation type="journal article" date="2016" name="Front. Microbiol.">
        <title>Genomic Resource of Rice Seed Associated Bacteria.</title>
        <authorList>
            <person name="Midha S."/>
            <person name="Bansal K."/>
            <person name="Sharma S."/>
            <person name="Kumar N."/>
            <person name="Patil P.P."/>
            <person name="Chaudhry V."/>
            <person name="Patil P.B."/>
        </authorList>
    </citation>
    <scope>NUCLEOTIDE SEQUENCE [LARGE SCALE GENOMIC DNA]</scope>
    <source>
        <strain evidence="7 10">RSA11</strain>
    </source>
</reference>
<dbReference type="GeneID" id="90835889"/>
<evidence type="ECO:0000313" key="10">
    <source>
        <dbReference type="Proteomes" id="UP000072605"/>
    </source>
</evidence>
<evidence type="ECO:0000313" key="7">
    <source>
        <dbReference type="EMBL" id="KTR25584.1"/>
    </source>
</evidence>
<reference evidence="6 9" key="1">
    <citation type="journal article" date="2015" name="Int. J. Syst. Evol. Microbiol.">
        <title>Exiguobacterium enclense sp. nov., isolated from sediment.</title>
        <authorList>
            <person name="Dastager S.G."/>
            <person name="Mawlankar R."/>
            <person name="Sonalkar V.V."/>
            <person name="Thorat M.N."/>
            <person name="Mual P."/>
            <person name="Verma A."/>
            <person name="Krishnamurthi S."/>
            <person name="Tang S.K."/>
            <person name="Li W.J."/>
        </authorList>
    </citation>
    <scope>NUCLEOTIDE SEQUENCE [LARGE SCALE GENOMIC DNA]</scope>
    <source>
        <strain evidence="6 9">NIO-1109</strain>
    </source>
</reference>
<keyword evidence="3" id="KW-0547">Nucleotide-binding</keyword>
<evidence type="ECO:0000313" key="11">
    <source>
        <dbReference type="Proteomes" id="UP001387110"/>
    </source>
</evidence>
<evidence type="ECO:0000256" key="2">
    <source>
        <dbReference type="ARBA" id="ARBA00022448"/>
    </source>
</evidence>
<protein>
    <submittedName>
        <fullName evidence="6 8">ABC transporter</fullName>
    </submittedName>
</protein>
<dbReference type="InterPro" id="IPR003439">
    <property type="entry name" value="ABC_transporter-like_ATP-bd"/>
</dbReference>
<dbReference type="EMBL" id="LDQV01000035">
    <property type="protein sequence ID" value="KTR25584.1"/>
    <property type="molecule type" value="Genomic_DNA"/>
</dbReference>
<keyword evidence="4 8" id="KW-0067">ATP-binding</keyword>
<dbReference type="PROSITE" id="PS50893">
    <property type="entry name" value="ABC_TRANSPORTER_2"/>
    <property type="match status" value="1"/>
</dbReference>
<dbReference type="EMBL" id="JBAWKY010000002">
    <property type="protein sequence ID" value="MEI4462286.1"/>
    <property type="molecule type" value="Genomic_DNA"/>
</dbReference>
<dbReference type="PANTHER" id="PTHR43335">
    <property type="entry name" value="ABC TRANSPORTER, ATP-BINDING PROTEIN"/>
    <property type="match status" value="1"/>
</dbReference>
<dbReference type="Proteomes" id="UP000053797">
    <property type="component" value="Unassembled WGS sequence"/>
</dbReference>